<comment type="caution">
    <text evidence="1">The sequence shown here is derived from an EMBL/GenBank/DDBJ whole genome shotgun (WGS) entry which is preliminary data.</text>
</comment>
<dbReference type="AlphaFoldDB" id="A0A8X6RGP9"/>
<gene>
    <name evidence="1" type="ORF">TNCV_20531</name>
</gene>
<dbReference type="EMBL" id="BMAU01021068">
    <property type="protein sequence ID" value="GFX89157.1"/>
    <property type="molecule type" value="Genomic_DNA"/>
</dbReference>
<accession>A0A8X6RGP9</accession>
<keyword evidence="2" id="KW-1185">Reference proteome</keyword>
<reference evidence="1" key="1">
    <citation type="submission" date="2020-08" db="EMBL/GenBank/DDBJ databases">
        <title>Multicomponent nature underlies the extraordinary mechanical properties of spider dragline silk.</title>
        <authorList>
            <person name="Kono N."/>
            <person name="Nakamura H."/>
            <person name="Mori M."/>
            <person name="Yoshida Y."/>
            <person name="Ohtoshi R."/>
            <person name="Malay A.D."/>
            <person name="Moran D.A.P."/>
            <person name="Tomita M."/>
            <person name="Numata K."/>
            <person name="Arakawa K."/>
        </authorList>
    </citation>
    <scope>NUCLEOTIDE SEQUENCE</scope>
</reference>
<evidence type="ECO:0000313" key="2">
    <source>
        <dbReference type="Proteomes" id="UP000887159"/>
    </source>
</evidence>
<organism evidence="1 2">
    <name type="scientific">Trichonephila clavipes</name>
    <name type="common">Golden silk orbweaver</name>
    <name type="synonym">Nephila clavipes</name>
    <dbReference type="NCBI Taxonomy" id="2585209"/>
    <lineage>
        <taxon>Eukaryota</taxon>
        <taxon>Metazoa</taxon>
        <taxon>Ecdysozoa</taxon>
        <taxon>Arthropoda</taxon>
        <taxon>Chelicerata</taxon>
        <taxon>Arachnida</taxon>
        <taxon>Araneae</taxon>
        <taxon>Araneomorphae</taxon>
        <taxon>Entelegynae</taxon>
        <taxon>Araneoidea</taxon>
        <taxon>Nephilidae</taxon>
        <taxon>Trichonephila</taxon>
    </lineage>
</organism>
<proteinExistence type="predicted"/>
<name>A0A8X6RGP9_TRICX</name>
<dbReference type="Proteomes" id="UP000887159">
    <property type="component" value="Unassembled WGS sequence"/>
</dbReference>
<sequence>MERDQVTMEGVVKFQRCSAAKRPVRNEQGKSSVDTMSASKRSIGNDYERYELYQDNHHAVPLRFYHTEKLSQIAAFDAAPLISGCIFSRLLMLR</sequence>
<protein>
    <submittedName>
        <fullName evidence="1">Uncharacterized protein</fullName>
    </submittedName>
</protein>
<evidence type="ECO:0000313" key="1">
    <source>
        <dbReference type="EMBL" id="GFX89157.1"/>
    </source>
</evidence>